<evidence type="ECO:0000313" key="4">
    <source>
        <dbReference type="EMBL" id="AWO02103.1"/>
    </source>
</evidence>
<dbReference type="Pfam" id="PF16344">
    <property type="entry name" value="FecR_C"/>
    <property type="match status" value="1"/>
</dbReference>
<dbReference type="PANTHER" id="PTHR30273">
    <property type="entry name" value="PERIPLASMIC SIGNAL SENSOR AND SIGMA FACTOR ACTIVATOR FECR-RELATED"/>
    <property type="match status" value="1"/>
</dbReference>
<organism evidence="4 5">
    <name type="scientific">Chitinophaga alhagiae</name>
    <dbReference type="NCBI Taxonomy" id="2203219"/>
    <lineage>
        <taxon>Bacteria</taxon>
        <taxon>Pseudomonadati</taxon>
        <taxon>Bacteroidota</taxon>
        <taxon>Chitinophagia</taxon>
        <taxon>Chitinophagales</taxon>
        <taxon>Chitinophagaceae</taxon>
        <taxon>Chitinophaga</taxon>
    </lineage>
</organism>
<feature type="domain" description="Protein FecR C-terminal" evidence="3">
    <location>
        <begin position="305"/>
        <end position="370"/>
    </location>
</feature>
<proteinExistence type="predicted"/>
<keyword evidence="1" id="KW-0812">Transmembrane</keyword>
<dbReference type="InterPro" id="IPR012373">
    <property type="entry name" value="Ferrdict_sens_TM"/>
</dbReference>
<dbReference type="InterPro" id="IPR006860">
    <property type="entry name" value="FecR"/>
</dbReference>
<dbReference type="Pfam" id="PF04773">
    <property type="entry name" value="FecR"/>
    <property type="match status" value="1"/>
</dbReference>
<sequence>MNKQHVQELILKEHYGLLTAEEREELDMLLEYYEEVREMRGEIRREVPADEALGAMRLFNLEQGYENILLARAAWLAGQRRKWFLRSATAIVAVSVGLLFFMLNRSMEPQSYTAVPAPDAVVLKLAGGRTLTLGDSGLQQISLKGTVLSNHNRQLSFTGGGGKEGAGWNTLSVPAGKNYEIELTDGTSVWLNSASKIRFPFSFEAGVRRVYVEGEAYFKVAPDVNRPFIVHSGVTVVKVLGTEFNINAYLPGKIVTSLVKGKVTVHAEGEQTVLEPGREAVTRTGSPITVREMNPELLGWREGIYYFEHASVPEIAAVVQRCFNVKIVIDSRRAREQTFRGKLYRSQGLQAFMNQLTTTGRISFYWENGTLHCR</sequence>
<evidence type="ECO:0000259" key="3">
    <source>
        <dbReference type="Pfam" id="PF16344"/>
    </source>
</evidence>
<dbReference type="RefSeq" id="WP_119078308.1">
    <property type="nucleotide sequence ID" value="NZ_CP029600.1"/>
</dbReference>
<dbReference type="Gene3D" id="3.55.50.30">
    <property type="match status" value="1"/>
</dbReference>
<keyword evidence="1" id="KW-1133">Transmembrane helix</keyword>
<dbReference type="InterPro" id="IPR032508">
    <property type="entry name" value="FecR_C"/>
</dbReference>
<gene>
    <name evidence="4" type="ORF">DLD77_10550</name>
</gene>
<accession>A0ABM6WDS2</accession>
<feature type="domain" description="FecR protein" evidence="2">
    <location>
        <begin position="170"/>
        <end position="263"/>
    </location>
</feature>
<dbReference type="PIRSF" id="PIRSF018266">
    <property type="entry name" value="FecR"/>
    <property type="match status" value="1"/>
</dbReference>
<dbReference type="PANTHER" id="PTHR30273:SF2">
    <property type="entry name" value="PROTEIN FECR"/>
    <property type="match status" value="1"/>
</dbReference>
<dbReference type="Gene3D" id="2.60.120.1440">
    <property type="match status" value="1"/>
</dbReference>
<evidence type="ECO:0000259" key="2">
    <source>
        <dbReference type="Pfam" id="PF04773"/>
    </source>
</evidence>
<evidence type="ECO:0008006" key="6">
    <source>
        <dbReference type="Google" id="ProtNLM"/>
    </source>
</evidence>
<evidence type="ECO:0000313" key="5">
    <source>
        <dbReference type="Proteomes" id="UP000246099"/>
    </source>
</evidence>
<protein>
    <recommendedName>
        <fullName evidence="6">Anti-sigma factor</fullName>
    </recommendedName>
</protein>
<dbReference type="Proteomes" id="UP000246099">
    <property type="component" value="Chromosome"/>
</dbReference>
<name>A0ABM6WDS2_9BACT</name>
<evidence type="ECO:0000256" key="1">
    <source>
        <dbReference type="SAM" id="Phobius"/>
    </source>
</evidence>
<dbReference type="EMBL" id="CP029600">
    <property type="protein sequence ID" value="AWO02103.1"/>
    <property type="molecule type" value="Genomic_DNA"/>
</dbReference>
<feature type="transmembrane region" description="Helical" evidence="1">
    <location>
        <begin position="83"/>
        <end position="103"/>
    </location>
</feature>
<keyword evidence="1" id="KW-0472">Membrane</keyword>
<keyword evidence="5" id="KW-1185">Reference proteome</keyword>
<reference evidence="4 5" key="1">
    <citation type="submission" date="2018-05" db="EMBL/GenBank/DDBJ databases">
        <title>Chitinophaga sp. nov., isolated from rhizosphere soil of Alhagi.</title>
        <authorList>
            <person name="Liu Y."/>
        </authorList>
    </citation>
    <scope>NUCLEOTIDE SEQUENCE [LARGE SCALE GENOMIC DNA]</scope>
    <source>
        <strain evidence="4 5">T22</strain>
    </source>
</reference>